<dbReference type="EMBL" id="JBBPBM010000042">
    <property type="protein sequence ID" value="KAK8523685.1"/>
    <property type="molecule type" value="Genomic_DNA"/>
</dbReference>
<dbReference type="Proteomes" id="UP001472677">
    <property type="component" value="Unassembled WGS sequence"/>
</dbReference>
<accession>A0ABR2CV66</accession>
<sequence>MLSTLSILLWFFALLLRGISSPGGGFQSSFRPGFGRDAVLSLHDNGIRSAVAVVFFAAPNLSMPRVSSLSLLAISVSFSGRHSQMAQGHGLDNPWITGLSTVVYHLGFFWAMGAAVFWVAPFPPFHGFLQWCCVSPVSAASARLWSSNGGDSGRRVFHTFPLRRGGPFSFLNAWNDFPCPPWTLGFASGSGQALVSARLATRLSYEIIITWAGVFHFRAVDHYTAEIHLILWTVLPSGPQWASWTFYSPGSFSPGPFVFIWAIFADPIYSPTCMASALSAF</sequence>
<feature type="signal peptide" evidence="1">
    <location>
        <begin position="1"/>
        <end position="20"/>
    </location>
</feature>
<name>A0ABR2CV66_9ROSI</name>
<proteinExistence type="predicted"/>
<keyword evidence="3" id="KW-1185">Reference proteome</keyword>
<feature type="chain" id="PRO_5046184596" evidence="1">
    <location>
        <begin position="21"/>
        <end position="281"/>
    </location>
</feature>
<protein>
    <submittedName>
        <fullName evidence="2">Uncharacterized protein</fullName>
    </submittedName>
</protein>
<keyword evidence="1" id="KW-0732">Signal</keyword>
<evidence type="ECO:0000313" key="3">
    <source>
        <dbReference type="Proteomes" id="UP001472677"/>
    </source>
</evidence>
<reference evidence="2 3" key="1">
    <citation type="journal article" date="2024" name="G3 (Bethesda)">
        <title>Genome assembly of Hibiscus sabdariffa L. provides insights into metabolisms of medicinal natural products.</title>
        <authorList>
            <person name="Kim T."/>
        </authorList>
    </citation>
    <scope>NUCLEOTIDE SEQUENCE [LARGE SCALE GENOMIC DNA]</scope>
    <source>
        <strain evidence="2">TK-2024</strain>
        <tissue evidence="2">Old leaves</tissue>
    </source>
</reference>
<gene>
    <name evidence="2" type="ORF">V6N12_013770</name>
</gene>
<organism evidence="2 3">
    <name type="scientific">Hibiscus sabdariffa</name>
    <name type="common">roselle</name>
    <dbReference type="NCBI Taxonomy" id="183260"/>
    <lineage>
        <taxon>Eukaryota</taxon>
        <taxon>Viridiplantae</taxon>
        <taxon>Streptophyta</taxon>
        <taxon>Embryophyta</taxon>
        <taxon>Tracheophyta</taxon>
        <taxon>Spermatophyta</taxon>
        <taxon>Magnoliopsida</taxon>
        <taxon>eudicotyledons</taxon>
        <taxon>Gunneridae</taxon>
        <taxon>Pentapetalae</taxon>
        <taxon>rosids</taxon>
        <taxon>malvids</taxon>
        <taxon>Malvales</taxon>
        <taxon>Malvaceae</taxon>
        <taxon>Malvoideae</taxon>
        <taxon>Hibiscus</taxon>
    </lineage>
</organism>
<evidence type="ECO:0000313" key="2">
    <source>
        <dbReference type="EMBL" id="KAK8523685.1"/>
    </source>
</evidence>
<evidence type="ECO:0000256" key="1">
    <source>
        <dbReference type="SAM" id="SignalP"/>
    </source>
</evidence>
<comment type="caution">
    <text evidence="2">The sequence shown here is derived from an EMBL/GenBank/DDBJ whole genome shotgun (WGS) entry which is preliminary data.</text>
</comment>